<accession>A0ACC1YM61</accession>
<reference evidence="1 2" key="1">
    <citation type="journal article" date="2023" name="Science">
        <title>Complex scaffold remodeling in plant triterpene biosynthesis.</title>
        <authorList>
            <person name="De La Pena R."/>
            <person name="Hodgson H."/>
            <person name="Liu J.C."/>
            <person name="Stephenson M.J."/>
            <person name="Martin A.C."/>
            <person name="Owen C."/>
            <person name="Harkess A."/>
            <person name="Leebens-Mack J."/>
            <person name="Jimenez L.E."/>
            <person name="Osbourn A."/>
            <person name="Sattely E.S."/>
        </authorList>
    </citation>
    <scope>NUCLEOTIDE SEQUENCE [LARGE SCALE GENOMIC DNA]</scope>
    <source>
        <strain evidence="2">cv. JPN11</strain>
        <tissue evidence="1">Leaf</tissue>
    </source>
</reference>
<dbReference type="EMBL" id="CM051395">
    <property type="protein sequence ID" value="KAJ4724790.1"/>
    <property type="molecule type" value="Genomic_DNA"/>
</dbReference>
<proteinExistence type="predicted"/>
<evidence type="ECO:0000313" key="1">
    <source>
        <dbReference type="EMBL" id="KAJ4724790.1"/>
    </source>
</evidence>
<name>A0ACC1YM61_MELAZ</name>
<keyword evidence="2" id="KW-1185">Reference proteome</keyword>
<comment type="caution">
    <text evidence="1">The sequence shown here is derived from an EMBL/GenBank/DDBJ whole genome shotgun (WGS) entry which is preliminary data.</text>
</comment>
<sequence length="1060" mass="115313">MIAEKPGWVRHEGMQIFSIDVQPGGLRFATGGGDHKVRIWNMKSVGRNLGNDESTQRLLATLRDHFGSVNCVRWAKHGRYIASGSDDQVILIHERKPGSGTTEFGSGEPPDIENWKVAMTLRGHTADVVDLNWSPDDSILASGSLDNTIHIWNMSNGICTAVLRGHSSLVKGVTWDPIGSFIASQSDDKTVIIWRTSDWSLAHRTDGHWAKSLGSTFFRRLGWSPCGHFITTTHGFQKPRHSAPVLERGEWAATFDFLGHNAPVIVVKFNHSMFRRNSTSSQEVKAAPVGWTNGTSKIGGKESQPYNVIAIGSQDRTITVWTTASPRPLFVAKHFFTQSVVDLSWSPDGYSLFACSLDGTVATFHFEVKELGHRLSDTELDELKRSRYGDVRGRQANLAESPSQLLLEAASAKQTTSKKVVSDVQPTEPPLKSSGNLGVTTKTSEPQGDDGKKSGVAAGDGLNKVSTSGRISSPVKQREYRRPDGRKRIIPEAVGVPVQQETVAIGAQSQSRDFPPVSSDHSKDNNGAVPADSGTREVSVRGTLGRSSDVKERSGVTARATITESLVIEKVPVSMGGDGSVSVEQSGTVKNSGSLACTTTLSIRVFDKKEGGDNIPVCLEARPREHAVNDIVGMGNTCMMKETEIVCTRESQMLWSDRITGKVTVLAGNANFWAVGCEDGCLQVYTKCGRRAMPTMMMGSAVTFVDCDERWKLLLVTRKGSLYVWDLFNRKCLLHDSLAALITTDINTSSKGTIKVISAKLSKSGSPLVVLATRHAFLFDMSLMCWLRVADDCFPASNFSSSWNFGSIQSGELATLQVDVRKYLARKPGWSRVTDDGVQTRAHLESQLASSLALRSPNEYRQCLLSYIRFLAREADESRLREVCESFLGPPTGMTEATSSDAKNIAWEPCVLGMGKHKLLREDILPAMASNRKVQRLLNEFMDLLSEYESTDTNPERKEPVSPTTSTPPTDQMDSAPPPTNEMDAAPPAAHQIDTAPQPPATDQMDSTTTSAADHKDSAAVEVTQTNSISSAATDQINLEQLPLGTDQVNLTPAAADSGS</sequence>
<dbReference type="Proteomes" id="UP001164539">
    <property type="component" value="Chromosome 2"/>
</dbReference>
<organism evidence="1 2">
    <name type="scientific">Melia azedarach</name>
    <name type="common">Chinaberry tree</name>
    <dbReference type="NCBI Taxonomy" id="155640"/>
    <lineage>
        <taxon>Eukaryota</taxon>
        <taxon>Viridiplantae</taxon>
        <taxon>Streptophyta</taxon>
        <taxon>Embryophyta</taxon>
        <taxon>Tracheophyta</taxon>
        <taxon>Spermatophyta</taxon>
        <taxon>Magnoliopsida</taxon>
        <taxon>eudicotyledons</taxon>
        <taxon>Gunneridae</taxon>
        <taxon>Pentapetalae</taxon>
        <taxon>rosids</taxon>
        <taxon>malvids</taxon>
        <taxon>Sapindales</taxon>
        <taxon>Meliaceae</taxon>
        <taxon>Melia</taxon>
    </lineage>
</organism>
<gene>
    <name evidence="1" type="ORF">OWV82_003736</name>
</gene>
<evidence type="ECO:0000313" key="2">
    <source>
        <dbReference type="Proteomes" id="UP001164539"/>
    </source>
</evidence>
<protein>
    <submittedName>
        <fullName evidence="1">Protein HIRA</fullName>
    </submittedName>
</protein>